<dbReference type="Proteomes" id="UP001375370">
    <property type="component" value="Chromosome"/>
</dbReference>
<evidence type="ECO:0000259" key="1">
    <source>
        <dbReference type="SMART" id="SM01321"/>
    </source>
</evidence>
<accession>A0ABZ2JB25</accession>
<name>A0ABZ2JB25_9CHLR</name>
<dbReference type="PANTHER" id="PTHR36966:SF1">
    <property type="entry name" value="REP-ASSOCIATED TYROSINE TRANSPOSASE"/>
    <property type="match status" value="1"/>
</dbReference>
<proteinExistence type="predicted"/>
<dbReference type="SUPFAM" id="SSF143422">
    <property type="entry name" value="Transposase IS200-like"/>
    <property type="match status" value="1"/>
</dbReference>
<dbReference type="InterPro" id="IPR036515">
    <property type="entry name" value="Transposase_17_sf"/>
</dbReference>
<keyword evidence="3" id="KW-1185">Reference proteome</keyword>
<sequence>MNKPTRIKTESFPVRKNTRLKEYDYSTAAVYFITVCVQDKKCLFGEVTDGTITVSALGTMTEQCWKDIIKHSPDIEIDEWVVMPNHFHGIVHIPDITGRARHASPLQHPAPRRTVVGTVIGSFKSAVTRRLKQDGLISASVWQRGYYEHVVRNEEDLARIREYIAWNPARWTDDPEYHEGDIQ</sequence>
<protein>
    <submittedName>
        <fullName evidence="2">Transposase</fullName>
    </submittedName>
</protein>
<dbReference type="EMBL" id="CP146612">
    <property type="protein sequence ID" value="WWX25923.1"/>
    <property type="molecule type" value="Genomic_DNA"/>
</dbReference>
<gene>
    <name evidence="2" type="ORF">V8247_02855</name>
</gene>
<dbReference type="SMART" id="SM01321">
    <property type="entry name" value="Y1_Tnp"/>
    <property type="match status" value="1"/>
</dbReference>
<organism evidence="2 3">
    <name type="scientific">Candidatus Dehalogenimonas loeffleri</name>
    <dbReference type="NCBI Taxonomy" id="3127115"/>
    <lineage>
        <taxon>Bacteria</taxon>
        <taxon>Bacillati</taxon>
        <taxon>Chloroflexota</taxon>
        <taxon>Dehalococcoidia</taxon>
        <taxon>Dehalococcoidales</taxon>
        <taxon>Dehalococcoidaceae</taxon>
        <taxon>Dehalogenimonas</taxon>
    </lineage>
</organism>
<dbReference type="PANTHER" id="PTHR36966">
    <property type="entry name" value="REP-ASSOCIATED TYROSINE TRANSPOSASE"/>
    <property type="match status" value="1"/>
</dbReference>
<evidence type="ECO:0000313" key="2">
    <source>
        <dbReference type="EMBL" id="WWX25923.1"/>
    </source>
</evidence>
<dbReference type="RefSeq" id="WP_338738569.1">
    <property type="nucleotide sequence ID" value="NZ_CP146612.1"/>
</dbReference>
<evidence type="ECO:0000313" key="3">
    <source>
        <dbReference type="Proteomes" id="UP001375370"/>
    </source>
</evidence>
<dbReference type="InterPro" id="IPR002686">
    <property type="entry name" value="Transposase_17"/>
</dbReference>
<dbReference type="InterPro" id="IPR052715">
    <property type="entry name" value="RAYT_transposase"/>
</dbReference>
<reference evidence="2 3" key="1">
    <citation type="submission" date="2024-03" db="EMBL/GenBank/DDBJ databases">
        <title>A Dehalogenimonas Isolated from Estuarine Sediments Dihaloeliminates Chlorinated Alkanes.</title>
        <authorList>
            <person name="Yang Y."/>
            <person name="Wang H."/>
        </authorList>
    </citation>
    <scope>NUCLEOTIDE SEQUENCE [LARGE SCALE GENOMIC DNA]</scope>
    <source>
        <strain evidence="2 3">W</strain>
    </source>
</reference>
<dbReference type="Gene3D" id="3.30.70.1290">
    <property type="entry name" value="Transposase IS200-like"/>
    <property type="match status" value="1"/>
</dbReference>
<feature type="domain" description="Transposase IS200-like" evidence="1">
    <location>
        <begin position="26"/>
        <end position="167"/>
    </location>
</feature>